<dbReference type="GO" id="GO:0005737">
    <property type="term" value="C:cytoplasm"/>
    <property type="evidence" value="ECO:0007669"/>
    <property type="project" value="TreeGrafter"/>
</dbReference>
<keyword evidence="2 3" id="KW-0067">ATP-binding</keyword>
<keyword evidence="8" id="KW-1185">Reference proteome</keyword>
<protein>
    <submittedName>
        <fullName evidence="7">Kinase-like domain-containing protein</fullName>
    </submittedName>
</protein>
<dbReference type="PANTHER" id="PTHR24346:SF77">
    <property type="entry name" value="SERINE THREONINE PROTEIN KINASE"/>
    <property type="match status" value="1"/>
</dbReference>
<evidence type="ECO:0000256" key="4">
    <source>
        <dbReference type="RuleBase" id="RU000304"/>
    </source>
</evidence>
<evidence type="ECO:0000259" key="6">
    <source>
        <dbReference type="PROSITE" id="PS50011"/>
    </source>
</evidence>
<evidence type="ECO:0000256" key="2">
    <source>
        <dbReference type="ARBA" id="ARBA00022840"/>
    </source>
</evidence>
<dbReference type="SMART" id="SM00220">
    <property type="entry name" value="S_TKc"/>
    <property type="match status" value="1"/>
</dbReference>
<gene>
    <name evidence="7" type="ORF">BCR43DRAFT_512122</name>
</gene>
<dbReference type="GO" id="GO:0035556">
    <property type="term" value="P:intracellular signal transduction"/>
    <property type="evidence" value="ECO:0007669"/>
    <property type="project" value="TreeGrafter"/>
</dbReference>
<dbReference type="Pfam" id="PF00069">
    <property type="entry name" value="Pkinase"/>
    <property type="match status" value="1"/>
</dbReference>
<dbReference type="OMA" id="MACGPCM"/>
<dbReference type="InParanoid" id="A0A1X2HPF7"/>
<keyword evidence="1 3" id="KW-0547">Nucleotide-binding</keyword>
<evidence type="ECO:0000256" key="3">
    <source>
        <dbReference type="PROSITE-ProRule" id="PRU10141"/>
    </source>
</evidence>
<keyword evidence="7" id="KW-0808">Transferase</keyword>
<dbReference type="SUPFAM" id="SSF56112">
    <property type="entry name" value="Protein kinase-like (PK-like)"/>
    <property type="match status" value="1"/>
</dbReference>
<dbReference type="OrthoDB" id="68483at2759"/>
<accession>A0A1X2HPF7</accession>
<evidence type="ECO:0000256" key="5">
    <source>
        <dbReference type="SAM" id="MobiDB-lite"/>
    </source>
</evidence>
<dbReference type="InterPro" id="IPR000719">
    <property type="entry name" value="Prot_kinase_dom"/>
</dbReference>
<proteinExistence type="inferred from homology"/>
<name>A0A1X2HPF7_SYNRA</name>
<dbReference type="CDD" id="cd14008">
    <property type="entry name" value="STKc_LKB1_CaMKK"/>
    <property type="match status" value="1"/>
</dbReference>
<dbReference type="InterPro" id="IPR011009">
    <property type="entry name" value="Kinase-like_dom_sf"/>
</dbReference>
<dbReference type="AlphaFoldDB" id="A0A1X2HPF7"/>
<evidence type="ECO:0000313" key="7">
    <source>
        <dbReference type="EMBL" id="ORZ01219.1"/>
    </source>
</evidence>
<dbReference type="STRING" id="13706.A0A1X2HPF7"/>
<dbReference type="EMBL" id="MCGN01000002">
    <property type="protein sequence ID" value="ORZ01219.1"/>
    <property type="molecule type" value="Genomic_DNA"/>
</dbReference>
<dbReference type="PROSITE" id="PS00108">
    <property type="entry name" value="PROTEIN_KINASE_ST"/>
    <property type="match status" value="1"/>
</dbReference>
<dbReference type="FunFam" id="1.10.510.10:FF:000571">
    <property type="entry name" value="Maternal embryonic leucine zipper kinase"/>
    <property type="match status" value="1"/>
</dbReference>
<evidence type="ECO:0000313" key="8">
    <source>
        <dbReference type="Proteomes" id="UP000242180"/>
    </source>
</evidence>
<feature type="compositionally biased region" description="Low complexity" evidence="5">
    <location>
        <begin position="1"/>
        <end position="26"/>
    </location>
</feature>
<feature type="domain" description="Protein kinase" evidence="6">
    <location>
        <begin position="49"/>
        <end position="348"/>
    </location>
</feature>
<keyword evidence="7" id="KW-0418">Kinase</keyword>
<keyword evidence="4" id="KW-0723">Serine/threonine-protein kinase</keyword>
<dbReference type="InterPro" id="IPR008271">
    <property type="entry name" value="Ser/Thr_kinase_AS"/>
</dbReference>
<dbReference type="GO" id="GO:0005516">
    <property type="term" value="F:calmodulin binding"/>
    <property type="evidence" value="ECO:0007669"/>
    <property type="project" value="TreeGrafter"/>
</dbReference>
<dbReference type="GO" id="GO:0004683">
    <property type="term" value="F:calcium/calmodulin-dependent protein kinase activity"/>
    <property type="evidence" value="ECO:0007669"/>
    <property type="project" value="TreeGrafter"/>
</dbReference>
<dbReference type="InterPro" id="IPR017441">
    <property type="entry name" value="Protein_kinase_ATP_BS"/>
</dbReference>
<dbReference type="PROSITE" id="PS00107">
    <property type="entry name" value="PROTEIN_KINASE_ATP"/>
    <property type="match status" value="1"/>
</dbReference>
<feature type="region of interest" description="Disordered" evidence="5">
    <location>
        <begin position="401"/>
        <end position="455"/>
    </location>
</feature>
<dbReference type="Proteomes" id="UP000242180">
    <property type="component" value="Unassembled WGS sequence"/>
</dbReference>
<dbReference type="PROSITE" id="PS50011">
    <property type="entry name" value="PROTEIN_KINASE_DOM"/>
    <property type="match status" value="1"/>
</dbReference>
<feature type="binding site" evidence="3">
    <location>
        <position position="78"/>
    </location>
    <ligand>
        <name>ATP</name>
        <dbReference type="ChEBI" id="CHEBI:30616"/>
    </ligand>
</feature>
<organism evidence="7 8">
    <name type="scientific">Syncephalastrum racemosum</name>
    <name type="common">Filamentous fungus</name>
    <dbReference type="NCBI Taxonomy" id="13706"/>
    <lineage>
        <taxon>Eukaryota</taxon>
        <taxon>Fungi</taxon>
        <taxon>Fungi incertae sedis</taxon>
        <taxon>Mucoromycota</taxon>
        <taxon>Mucoromycotina</taxon>
        <taxon>Mucoromycetes</taxon>
        <taxon>Mucorales</taxon>
        <taxon>Syncephalastraceae</taxon>
        <taxon>Syncephalastrum</taxon>
    </lineage>
</organism>
<feature type="region of interest" description="Disordered" evidence="5">
    <location>
        <begin position="1"/>
        <end position="33"/>
    </location>
</feature>
<feature type="compositionally biased region" description="Polar residues" evidence="5">
    <location>
        <begin position="419"/>
        <end position="436"/>
    </location>
</feature>
<reference evidence="7 8" key="1">
    <citation type="submission" date="2016-07" db="EMBL/GenBank/DDBJ databases">
        <title>Pervasive Adenine N6-methylation of Active Genes in Fungi.</title>
        <authorList>
            <consortium name="DOE Joint Genome Institute"/>
            <person name="Mondo S.J."/>
            <person name="Dannebaum R.O."/>
            <person name="Kuo R.C."/>
            <person name="Labutti K."/>
            <person name="Haridas S."/>
            <person name="Kuo A."/>
            <person name="Salamov A."/>
            <person name="Ahrendt S.R."/>
            <person name="Lipzen A."/>
            <person name="Sullivan W."/>
            <person name="Andreopoulos W.B."/>
            <person name="Clum A."/>
            <person name="Lindquist E."/>
            <person name="Daum C."/>
            <person name="Ramamoorthy G.K."/>
            <person name="Gryganskyi A."/>
            <person name="Culley D."/>
            <person name="Magnuson J.K."/>
            <person name="James T.Y."/>
            <person name="O'Malley M.A."/>
            <person name="Stajich J.E."/>
            <person name="Spatafora J.W."/>
            <person name="Visel A."/>
            <person name="Grigoriev I.V."/>
        </authorList>
    </citation>
    <scope>NUCLEOTIDE SEQUENCE [LARGE SCALE GENOMIC DNA]</scope>
    <source>
        <strain evidence="7 8">NRRL 2496</strain>
    </source>
</reference>
<evidence type="ECO:0000256" key="1">
    <source>
        <dbReference type="ARBA" id="ARBA00022741"/>
    </source>
</evidence>
<dbReference type="GO" id="GO:0005524">
    <property type="term" value="F:ATP binding"/>
    <property type="evidence" value="ECO:0007669"/>
    <property type="project" value="UniProtKB-UniRule"/>
</dbReference>
<dbReference type="Gene3D" id="1.10.510.10">
    <property type="entry name" value="Transferase(Phosphotransferase) domain 1"/>
    <property type="match status" value="1"/>
</dbReference>
<sequence length="455" mass="50422">MSSPSSSPSGSPSVSSSSRKSSRPTSIVVETLGAKTSETKDGLRKINNYLLKKEIGRGAFGTVHYGIDINTNAEYAIKEFSKSRLRRKEQSAMLRRAGPRSRGRGGRIVGLGVGRAAAAATSNESAISNPLDLVRGELAILKKLNHPHVVKLYEVLDDPNDDSLYMVFEMAKKGVLMNIETDTVAKPYSNDQARRYFREMVLGIEYLHNNEILHRDIKPDNLLLSADDVLKIVDFGVSEMFHKGDDRLSKSAGSPAFMAPELCTANHGDVSGMAADIWSMGVSLYCLLHGKPPFLTTNLVELMEKIRKEPIEYAEDLDPDLLDLLHKLLERDPEKRIVMQDIRSHPWVTEHGQNPLISEEENCQLVVTEVTEDEIKNAISSVASIFTVMKAVSKFKRHSRSLSQQSLSKMMDEAKKQETNASSKRNTLSPNNSTGSLDKHTEALSISSTHTEEEV</sequence>
<comment type="caution">
    <text evidence="7">The sequence shown here is derived from an EMBL/GenBank/DDBJ whole genome shotgun (WGS) entry which is preliminary data.</text>
</comment>
<comment type="similarity">
    <text evidence="4">Belongs to the protein kinase superfamily.</text>
</comment>
<dbReference type="Gene3D" id="3.30.200.20">
    <property type="entry name" value="Phosphorylase Kinase, domain 1"/>
    <property type="match status" value="1"/>
</dbReference>
<dbReference type="PANTHER" id="PTHR24346">
    <property type="entry name" value="MAP/MICROTUBULE AFFINITY-REGULATING KINASE"/>
    <property type="match status" value="1"/>
</dbReference>